<evidence type="ECO:0000256" key="3">
    <source>
        <dbReference type="ARBA" id="ARBA00023163"/>
    </source>
</evidence>
<name>A0A7I8D8T6_9FIRM</name>
<dbReference type="GO" id="GO:0003677">
    <property type="term" value="F:DNA binding"/>
    <property type="evidence" value="ECO:0007669"/>
    <property type="project" value="UniProtKB-KW"/>
</dbReference>
<dbReference type="KEGG" id="sman:C12CBH8_16830"/>
<dbReference type="InterPro" id="IPR000835">
    <property type="entry name" value="HTH_MarR-typ"/>
</dbReference>
<accession>A0A7I8D8T6</accession>
<evidence type="ECO:0000256" key="2">
    <source>
        <dbReference type="ARBA" id="ARBA00023125"/>
    </source>
</evidence>
<keyword evidence="3" id="KW-0804">Transcription</keyword>
<sequence length="162" mass="18735">MLEETQAKKLMESMRRLKKVAGKIHLNGDVPQGEFFMLHTIRSEMRKQCENGAVPVEGITISQLSRQLHIAMPTVSQTISILEEKGLVQRLTYRHDRRKVYVALTEYGRMMLERMAQQMSGMMDEVMDRLGEENVEQLIGLIDKLYDILDDIQKQTTKTANH</sequence>
<evidence type="ECO:0000313" key="5">
    <source>
        <dbReference type="EMBL" id="BCI61044.1"/>
    </source>
</evidence>
<dbReference type="InterPro" id="IPR011991">
    <property type="entry name" value="ArsR-like_HTH"/>
</dbReference>
<keyword evidence="1" id="KW-0805">Transcription regulation</keyword>
<organism evidence="5 6">
    <name type="scientific">Solibaculum mannosilyticum</name>
    <dbReference type="NCBI Taxonomy" id="2780922"/>
    <lineage>
        <taxon>Bacteria</taxon>
        <taxon>Bacillati</taxon>
        <taxon>Bacillota</taxon>
        <taxon>Clostridia</taxon>
        <taxon>Eubacteriales</taxon>
        <taxon>Oscillospiraceae</taxon>
        <taxon>Solibaculum</taxon>
    </lineage>
</organism>
<dbReference type="PANTHER" id="PTHR42756:SF1">
    <property type="entry name" value="TRANSCRIPTIONAL REPRESSOR OF EMRAB OPERON"/>
    <property type="match status" value="1"/>
</dbReference>
<dbReference type="Gene3D" id="1.10.10.10">
    <property type="entry name" value="Winged helix-like DNA-binding domain superfamily/Winged helix DNA-binding domain"/>
    <property type="match status" value="1"/>
</dbReference>
<keyword evidence="6" id="KW-1185">Reference proteome</keyword>
<dbReference type="EMBL" id="AP023321">
    <property type="protein sequence ID" value="BCI61044.1"/>
    <property type="molecule type" value="Genomic_DNA"/>
</dbReference>
<dbReference type="GO" id="GO:0003700">
    <property type="term" value="F:DNA-binding transcription factor activity"/>
    <property type="evidence" value="ECO:0007669"/>
    <property type="project" value="InterPro"/>
</dbReference>
<proteinExistence type="predicted"/>
<reference evidence="6" key="1">
    <citation type="submission" date="2020-07" db="EMBL/GenBank/DDBJ databases">
        <title>Complete genome sequencing of Clostridia bacterium strain 12CBH8.</title>
        <authorList>
            <person name="Sakamoto M."/>
            <person name="Murakami T."/>
            <person name="Mori H."/>
        </authorList>
    </citation>
    <scope>NUCLEOTIDE SEQUENCE [LARGE SCALE GENOMIC DNA]</scope>
    <source>
        <strain evidence="6">12CBH8</strain>
    </source>
</reference>
<dbReference type="SMART" id="SM00347">
    <property type="entry name" value="HTH_MARR"/>
    <property type="match status" value="1"/>
</dbReference>
<dbReference type="PANTHER" id="PTHR42756">
    <property type="entry name" value="TRANSCRIPTIONAL REGULATOR, MARR"/>
    <property type="match status" value="1"/>
</dbReference>
<evidence type="ECO:0000313" key="6">
    <source>
        <dbReference type="Proteomes" id="UP000593890"/>
    </source>
</evidence>
<evidence type="ECO:0000256" key="1">
    <source>
        <dbReference type="ARBA" id="ARBA00023015"/>
    </source>
</evidence>
<dbReference type="InterPro" id="IPR036388">
    <property type="entry name" value="WH-like_DNA-bd_sf"/>
</dbReference>
<feature type="domain" description="HTH marR-type" evidence="4">
    <location>
        <begin position="3"/>
        <end position="147"/>
    </location>
</feature>
<dbReference type="RefSeq" id="WP_090264475.1">
    <property type="nucleotide sequence ID" value="NZ_AP023321.1"/>
</dbReference>
<dbReference type="Pfam" id="PF01047">
    <property type="entry name" value="MarR"/>
    <property type="match status" value="1"/>
</dbReference>
<dbReference type="PRINTS" id="PR00598">
    <property type="entry name" value="HTHMARR"/>
</dbReference>
<dbReference type="SUPFAM" id="SSF46785">
    <property type="entry name" value="Winged helix' DNA-binding domain"/>
    <property type="match status" value="1"/>
</dbReference>
<dbReference type="PROSITE" id="PS01117">
    <property type="entry name" value="HTH_MARR_1"/>
    <property type="match status" value="1"/>
</dbReference>
<gene>
    <name evidence="5" type="ORF">C12CBH8_16830</name>
</gene>
<dbReference type="Proteomes" id="UP000593890">
    <property type="component" value="Chromosome"/>
</dbReference>
<keyword evidence="2" id="KW-0238">DNA-binding</keyword>
<dbReference type="InterPro" id="IPR023187">
    <property type="entry name" value="Tscrpt_reg_MarR-type_CS"/>
</dbReference>
<protein>
    <recommendedName>
        <fullName evidence="4">HTH marR-type domain-containing protein</fullName>
    </recommendedName>
</protein>
<evidence type="ECO:0000259" key="4">
    <source>
        <dbReference type="PROSITE" id="PS50995"/>
    </source>
</evidence>
<dbReference type="PROSITE" id="PS50995">
    <property type="entry name" value="HTH_MARR_2"/>
    <property type="match status" value="1"/>
</dbReference>
<dbReference type="InterPro" id="IPR036390">
    <property type="entry name" value="WH_DNA-bd_sf"/>
</dbReference>
<dbReference type="AlphaFoldDB" id="A0A7I8D8T6"/>
<dbReference type="CDD" id="cd00090">
    <property type="entry name" value="HTH_ARSR"/>
    <property type="match status" value="1"/>
</dbReference>